<dbReference type="Proteomes" id="UP000175989">
    <property type="component" value="Unassembled WGS sequence"/>
</dbReference>
<proteinExistence type="predicted"/>
<name>A0A1E7W6A9_9BURK</name>
<dbReference type="EMBL" id="LROM01000152">
    <property type="protein sequence ID" value="OEZ91479.1"/>
    <property type="molecule type" value="Genomic_DNA"/>
</dbReference>
<feature type="coiled-coil region" evidence="1">
    <location>
        <begin position="95"/>
        <end position="162"/>
    </location>
</feature>
<evidence type="ECO:0000313" key="3">
    <source>
        <dbReference type="Proteomes" id="UP000175989"/>
    </source>
</evidence>
<sequence length="376" mass="41925">MAISSEDKAFFIEFTMSKISILSGALSPLAKKVLDFEGVGEVRGARQIWVAAIQTMQTAAQNGYRLTELVKIFEDVLTASEMFIDVVKNQTPLDAAEAETEVSKVRKEFSELTTEELVLRPETGEPKSVRLEYLRRDAQELRAQAKREIGILESKVDSLSTAVSESQSAFEAKILPLQSQYDQALKDYQRVRPELQQKAVELDKLLGLAGKKVLAGNYDQHSKQEQASANWLRRGALIVMSCAIVPLAVSLIQFSHSSISIEETILRFSFSILLSIPAAYMARESTKHRQQQYALRQTALDVGAIDAYIAPLPVETQNKIKEEIASKLFAPKSFDHVSKESYPINIQELVTKLVGIAAERRDRDTSAKETKDKSEA</sequence>
<organism evidence="2 3">
    <name type="scientific">Duganella phyllosphaerae</name>
    <dbReference type="NCBI Taxonomy" id="762836"/>
    <lineage>
        <taxon>Bacteria</taxon>
        <taxon>Pseudomonadati</taxon>
        <taxon>Pseudomonadota</taxon>
        <taxon>Betaproteobacteria</taxon>
        <taxon>Burkholderiales</taxon>
        <taxon>Oxalobacteraceae</taxon>
        <taxon>Telluria group</taxon>
        <taxon>Duganella</taxon>
    </lineage>
</organism>
<dbReference type="RefSeq" id="WP_070251957.1">
    <property type="nucleotide sequence ID" value="NZ_LROM01000152.1"/>
</dbReference>
<dbReference type="AlphaFoldDB" id="A0A1E7W6A9"/>
<dbReference type="PATRIC" id="fig|762836.4.peg.5232"/>
<accession>A0A1E7W6A9</accession>
<reference evidence="3" key="1">
    <citation type="journal article" date="2016" name="Front. Microbiol.">
        <title>Molecular Keys to the Janthinobacterium and Duganella spp. Interaction with the Plant Pathogen Fusarium graminearum.</title>
        <authorList>
            <person name="Haack F.S."/>
            <person name="Poehlein A."/>
            <person name="Kroger C."/>
            <person name="Voigt C.A."/>
            <person name="Piepenbring M."/>
            <person name="Bode H.B."/>
            <person name="Daniel R."/>
            <person name="Schafer W."/>
            <person name="Streit W.R."/>
        </authorList>
    </citation>
    <scope>NUCLEOTIDE SEQUENCE [LARGE SCALE GENOMIC DNA]</scope>
    <source>
        <strain evidence="3">T54</strain>
    </source>
</reference>
<keyword evidence="1" id="KW-0175">Coiled coil</keyword>
<gene>
    <name evidence="2" type="ORF">DUPY_50910</name>
</gene>
<evidence type="ECO:0000256" key="1">
    <source>
        <dbReference type="SAM" id="Coils"/>
    </source>
</evidence>
<evidence type="ECO:0000313" key="2">
    <source>
        <dbReference type="EMBL" id="OEZ91479.1"/>
    </source>
</evidence>
<comment type="caution">
    <text evidence="2">The sequence shown here is derived from an EMBL/GenBank/DDBJ whole genome shotgun (WGS) entry which is preliminary data.</text>
</comment>
<keyword evidence="3" id="KW-1185">Reference proteome</keyword>
<protein>
    <submittedName>
        <fullName evidence="2">Uncharacterized protein</fullName>
    </submittedName>
</protein>
<dbReference type="OrthoDB" id="1431451at2"/>